<dbReference type="RefSeq" id="WP_184996695.1">
    <property type="nucleotide sequence ID" value="NZ_BOMK01000107.1"/>
</dbReference>
<dbReference type="EMBL" id="JACHNH010000001">
    <property type="protein sequence ID" value="MBB4765671.1"/>
    <property type="molecule type" value="Genomic_DNA"/>
</dbReference>
<dbReference type="AlphaFoldDB" id="A0A7W7I3D6"/>
<name>A0A7W7I3D6_9ACTN</name>
<keyword evidence="2" id="KW-1185">Reference proteome</keyword>
<protein>
    <submittedName>
        <fullName evidence="1">Uncharacterized protein</fullName>
    </submittedName>
</protein>
<accession>A0A7W7I3D6</accession>
<gene>
    <name evidence="1" type="ORF">BJ971_006227</name>
</gene>
<dbReference type="Proteomes" id="UP000578112">
    <property type="component" value="Unassembled WGS sequence"/>
</dbReference>
<organism evidence="1 2">
    <name type="scientific">Actinoplanes digitatis</name>
    <dbReference type="NCBI Taxonomy" id="1868"/>
    <lineage>
        <taxon>Bacteria</taxon>
        <taxon>Bacillati</taxon>
        <taxon>Actinomycetota</taxon>
        <taxon>Actinomycetes</taxon>
        <taxon>Micromonosporales</taxon>
        <taxon>Micromonosporaceae</taxon>
        <taxon>Actinoplanes</taxon>
    </lineage>
</organism>
<evidence type="ECO:0000313" key="2">
    <source>
        <dbReference type="Proteomes" id="UP000578112"/>
    </source>
</evidence>
<evidence type="ECO:0000313" key="1">
    <source>
        <dbReference type="EMBL" id="MBB4765671.1"/>
    </source>
</evidence>
<sequence length="107" mass="11569">MGIGVRVEEYSGAVVEWLNGPVDVGALCSFVTTEPGLYPLLTGVDPYDDTCFNQRQTATLAAELRAVADRTQDEPTRAAAMAVLRLASLLESAPGRPHHRRLLFIGD</sequence>
<comment type="caution">
    <text evidence="1">The sequence shown here is derived from an EMBL/GenBank/DDBJ whole genome shotgun (WGS) entry which is preliminary data.</text>
</comment>
<reference evidence="1 2" key="1">
    <citation type="submission" date="2020-08" db="EMBL/GenBank/DDBJ databases">
        <title>Sequencing the genomes of 1000 actinobacteria strains.</title>
        <authorList>
            <person name="Klenk H.-P."/>
        </authorList>
    </citation>
    <scope>NUCLEOTIDE SEQUENCE [LARGE SCALE GENOMIC DNA]</scope>
    <source>
        <strain evidence="1 2">DSM 43149</strain>
    </source>
</reference>
<proteinExistence type="predicted"/>